<dbReference type="Proteomes" id="UP000247498">
    <property type="component" value="Unassembled WGS sequence"/>
</dbReference>
<feature type="binding site" evidence="2">
    <location>
        <position position="85"/>
    </location>
    <ligand>
        <name>substrate</name>
    </ligand>
</feature>
<reference evidence="4 5" key="1">
    <citation type="journal article" date="2018" name="Sci. Rep.">
        <title>Raphidocelis subcapitata (=Pseudokirchneriella subcapitata) provides an insight into genome evolution and environmental adaptations in the Sphaeropleales.</title>
        <authorList>
            <person name="Suzuki S."/>
            <person name="Yamaguchi H."/>
            <person name="Nakajima N."/>
            <person name="Kawachi M."/>
        </authorList>
    </citation>
    <scope>NUCLEOTIDE SEQUENCE [LARGE SCALE GENOMIC DNA]</scope>
    <source>
        <strain evidence="4 5">NIES-35</strain>
    </source>
</reference>
<gene>
    <name evidence="4" type="ORF">Rsub_09216</name>
</gene>
<evidence type="ECO:0000256" key="2">
    <source>
        <dbReference type="PIRSR" id="PIRSR003170-2"/>
    </source>
</evidence>
<dbReference type="GO" id="GO:0006772">
    <property type="term" value="P:thiamine metabolic process"/>
    <property type="evidence" value="ECO:0007669"/>
    <property type="project" value="UniProtKB-ARBA"/>
</dbReference>
<dbReference type="FunCoup" id="A0A2V0PGT7">
    <property type="interactions" value="96"/>
</dbReference>
<dbReference type="GO" id="GO:0005829">
    <property type="term" value="C:cytosol"/>
    <property type="evidence" value="ECO:0007669"/>
    <property type="project" value="TreeGrafter"/>
</dbReference>
<dbReference type="InterPro" id="IPR050967">
    <property type="entry name" value="Thiamine_Salvage_TenA"/>
</dbReference>
<feature type="active site" description="Proton donor" evidence="1">
    <location>
        <position position="203"/>
    </location>
</feature>
<evidence type="ECO:0000259" key="3">
    <source>
        <dbReference type="Pfam" id="PF03070"/>
    </source>
</evidence>
<dbReference type="InterPro" id="IPR026285">
    <property type="entry name" value="TenA_E"/>
</dbReference>
<evidence type="ECO:0000313" key="5">
    <source>
        <dbReference type="Proteomes" id="UP000247498"/>
    </source>
</evidence>
<name>A0A2V0PGT7_9CHLO</name>
<feature type="domain" description="Thiaminase-2/PQQC" evidence="3">
    <location>
        <begin position="14"/>
        <end position="212"/>
    </location>
</feature>
<sequence length="215" mass="23424">MAAPATTTAAMRAALEAEWRTATREHAFLRDVNAGAISAARFNTWLAQDYLYARCFSRLLGAMIAGCPEAHLATYVGGMAAIDVELKWFQAKAQERGIDLAATEMQPACKEYTAFLSSLHAQPYSVQAAAFWAMEAVYNQAWSRVGEGLADERYREFVERWGNAGFDAYCVALAAHADEALAAAGPEERGAADGAVRRVVKLELGFWEMAYHGSA</sequence>
<feature type="binding site" evidence="2">
    <location>
        <position position="135"/>
    </location>
    <ligand>
        <name>substrate</name>
    </ligand>
</feature>
<dbReference type="OrthoDB" id="37730at2759"/>
<protein>
    <recommendedName>
        <fullName evidence="3">Thiaminase-2/PQQC domain-containing protein</fullName>
    </recommendedName>
</protein>
<dbReference type="InterPro" id="IPR004305">
    <property type="entry name" value="Thiaminase-2/PQQC"/>
</dbReference>
<dbReference type="PANTHER" id="PTHR43198:SF5">
    <property type="entry name" value="BIFUNCTIONAL TENA-E PROTEIN"/>
    <property type="match status" value="1"/>
</dbReference>
<keyword evidence="5" id="KW-1185">Reference proteome</keyword>
<accession>A0A2V0PGT7</accession>
<dbReference type="EMBL" id="BDRX01000079">
    <property type="protein sequence ID" value="GBF96417.1"/>
    <property type="molecule type" value="Genomic_DNA"/>
</dbReference>
<evidence type="ECO:0000256" key="1">
    <source>
        <dbReference type="PIRSR" id="PIRSR003170-1"/>
    </source>
</evidence>
<dbReference type="CDD" id="cd19357">
    <property type="entry name" value="TenA_E_At3g16990-like"/>
    <property type="match status" value="1"/>
</dbReference>
<dbReference type="PANTHER" id="PTHR43198">
    <property type="entry name" value="BIFUNCTIONAL TH2 PROTEIN"/>
    <property type="match status" value="1"/>
</dbReference>
<dbReference type="InterPro" id="IPR016084">
    <property type="entry name" value="Haem_Oase-like_multi-hlx"/>
</dbReference>
<feature type="binding site" evidence="2">
    <location>
        <position position="49"/>
    </location>
    <ligand>
        <name>substrate</name>
    </ligand>
</feature>
<dbReference type="InParanoid" id="A0A2V0PGT7"/>
<evidence type="ECO:0000313" key="4">
    <source>
        <dbReference type="EMBL" id="GBF96417.1"/>
    </source>
</evidence>
<dbReference type="AlphaFoldDB" id="A0A2V0PGT7"/>
<dbReference type="STRING" id="307507.A0A2V0PGT7"/>
<dbReference type="Gene3D" id="1.20.910.10">
    <property type="entry name" value="Heme oxygenase-like"/>
    <property type="match status" value="1"/>
</dbReference>
<dbReference type="PIRSF" id="PIRSF003170">
    <property type="entry name" value="Pet18p"/>
    <property type="match status" value="1"/>
</dbReference>
<dbReference type="SUPFAM" id="SSF48613">
    <property type="entry name" value="Heme oxygenase-like"/>
    <property type="match status" value="1"/>
</dbReference>
<organism evidence="4 5">
    <name type="scientific">Raphidocelis subcapitata</name>
    <dbReference type="NCBI Taxonomy" id="307507"/>
    <lineage>
        <taxon>Eukaryota</taxon>
        <taxon>Viridiplantae</taxon>
        <taxon>Chlorophyta</taxon>
        <taxon>core chlorophytes</taxon>
        <taxon>Chlorophyceae</taxon>
        <taxon>CS clade</taxon>
        <taxon>Sphaeropleales</taxon>
        <taxon>Selenastraceae</taxon>
        <taxon>Raphidocelis</taxon>
    </lineage>
</organism>
<dbReference type="Pfam" id="PF03070">
    <property type="entry name" value="TENA_THI-4"/>
    <property type="match status" value="1"/>
</dbReference>
<proteinExistence type="predicted"/>
<comment type="caution">
    <text evidence="4">The sequence shown here is derived from an EMBL/GenBank/DDBJ whole genome shotgun (WGS) entry which is preliminary data.</text>
</comment>